<comment type="caution">
    <text evidence="2">The sequence shown here is derived from an EMBL/GenBank/DDBJ whole genome shotgun (WGS) entry which is preliminary data.</text>
</comment>
<reference evidence="2" key="1">
    <citation type="journal article" date="2021" name="Genome Biol. Evol.">
        <title>The assembled and annotated genome of the fairy-ring fungus Marasmius oreades.</title>
        <authorList>
            <person name="Hiltunen M."/>
            <person name="Ament-Velasquez S.L."/>
            <person name="Johannesson H."/>
        </authorList>
    </citation>
    <scope>NUCLEOTIDE SEQUENCE</scope>
    <source>
        <strain evidence="2">03SP1</strain>
    </source>
</reference>
<feature type="compositionally biased region" description="Low complexity" evidence="1">
    <location>
        <begin position="108"/>
        <end position="124"/>
    </location>
</feature>
<proteinExistence type="predicted"/>
<name>A0A9P7UM37_9AGAR</name>
<organism evidence="2 3">
    <name type="scientific">Marasmius oreades</name>
    <name type="common">fairy-ring Marasmius</name>
    <dbReference type="NCBI Taxonomy" id="181124"/>
    <lineage>
        <taxon>Eukaryota</taxon>
        <taxon>Fungi</taxon>
        <taxon>Dikarya</taxon>
        <taxon>Basidiomycota</taxon>
        <taxon>Agaricomycotina</taxon>
        <taxon>Agaricomycetes</taxon>
        <taxon>Agaricomycetidae</taxon>
        <taxon>Agaricales</taxon>
        <taxon>Marasmiineae</taxon>
        <taxon>Marasmiaceae</taxon>
        <taxon>Marasmius</taxon>
    </lineage>
</organism>
<dbReference type="KEGG" id="more:E1B28_013390"/>
<keyword evidence="3" id="KW-1185">Reference proteome</keyword>
<evidence type="ECO:0000256" key="1">
    <source>
        <dbReference type="SAM" id="MobiDB-lite"/>
    </source>
</evidence>
<dbReference type="RefSeq" id="XP_043003893.1">
    <property type="nucleotide sequence ID" value="XM_043158544.1"/>
</dbReference>
<dbReference type="Proteomes" id="UP001049176">
    <property type="component" value="Chromosome 9"/>
</dbReference>
<dbReference type="GeneID" id="66082465"/>
<dbReference type="EMBL" id="CM032189">
    <property type="protein sequence ID" value="KAG7087422.1"/>
    <property type="molecule type" value="Genomic_DNA"/>
</dbReference>
<feature type="region of interest" description="Disordered" evidence="1">
    <location>
        <begin position="87"/>
        <end position="124"/>
    </location>
</feature>
<accession>A0A9P7UM37</accession>
<gene>
    <name evidence="2" type="ORF">E1B28_013390</name>
</gene>
<protein>
    <submittedName>
        <fullName evidence="2">Uncharacterized protein</fullName>
    </submittedName>
</protein>
<dbReference type="AlphaFoldDB" id="A0A9P7UM37"/>
<sequence length="330" mass="36723">MFYGSHPQSILTYQGRIVAVEDLIYDILCFCHLASEHGDQDATNALIQDNYAFVPFALVRYFVGSCPSCVEKSLKKAMDVMPAQGNRMVDEQKPGPMRADSTLVNDTPSNSASASRSSIPLLSPETSKSKVPVAITIDIVDETGREKEEEDFVRYLHLERTLRNPVTKVKLPLMATRSSPGFRPPSTSSPGAIERVTSLPMSREVSLYQGIPNGWQYHFPDYESALNEFVKQKDDSLILPSEGVSKKRDAVPRVPSIAPLRGDKIHNTLGNGRELFDHEPPSFRKRETVQETPKDDLLSLALAQIEKFSVSFEGCKVRVLACYADWGCLL</sequence>
<evidence type="ECO:0000313" key="3">
    <source>
        <dbReference type="Proteomes" id="UP001049176"/>
    </source>
</evidence>
<evidence type="ECO:0000313" key="2">
    <source>
        <dbReference type="EMBL" id="KAG7087422.1"/>
    </source>
</evidence>
<dbReference type="OrthoDB" id="2499658at2759"/>